<dbReference type="GO" id="GO:0051726">
    <property type="term" value="P:regulation of cell cycle"/>
    <property type="evidence" value="ECO:0007669"/>
    <property type="project" value="TreeGrafter"/>
</dbReference>
<dbReference type="EMBL" id="OD000997">
    <property type="protein sequence ID" value="CAD7400171.1"/>
    <property type="molecule type" value="Genomic_DNA"/>
</dbReference>
<feature type="domain" description="Rap-GAP" evidence="3">
    <location>
        <begin position="590"/>
        <end position="858"/>
    </location>
</feature>
<evidence type="ECO:0000256" key="2">
    <source>
        <dbReference type="SAM" id="MobiDB-lite"/>
    </source>
</evidence>
<sequence>MARYTFSTCSAQPKSLDKSIADKQTSQLCLMGHNLATDNMNFRRMSLISTESVSPDVLADQEPQPGKQLQKSTNQRPVSNDVGPGSKDSRSFVTPDSSIISAPVEDIRKTLAAPDTHEPEPHRLEQIVFGSNEPEKQERQFCACWCQGWAEIHIRRPTGDVSWAMRIQNQCYYQTSPLDFPLADITTLFMPSLAGKKEDLMSSHKRINSETLAESEYDAILDQHFEHTPDDVGCTSHVLGMNTGPSGPILIPGSPLKRSISRQNSRESLDNETDCYETDGRSRNPVRRSNSSPEMSASWKNPFMNRDKEREGKPLPLPLDRDDSGEMETKQENPTEAKKPAKLSKDPRVSCEAIPEESAGQGTTPPQPSTLVSGTTNQDGHPPLVSCHSYPGTLEDEPERAPVSSHTVPPSPTFVTSPASLLSTPTSSAIHTGVFNTRSVQTLALQQRLPQTKELKSSPDIPRLSLARQHVTTSTTPTTTSQLTINTSSASADKLSVKDEPHRPDPSALPPLAFKRGRGHTISVMSPIRKPPRLDWSNASKESSPRNKDTPRSGISPSFIFLQLYHAAHFGNISDKPLLLSQSQVVQRALKNLDRIPPYETHKIGVLYVGVGQASQEADILNNQFGSLRYTEFLQLSQVETESSMKFVMIVLALTRRNRIRYEVCNDCVSCHKEKQNQRLGTLISLKDADIFLGGLDRNGNDGKFAYVWQDDVMQVTFHVATLMPNKETDPSGNGKKLHIGNDFVTIVYNESGEDYNMQTVKGQFNYACVVIQPLEHNTNQVTVKTRDDLAEHIGHSEPKIVSDQNLALLSRQLALHANLASMISRSLKAEIPNPYASNWLERLRQIKRLRLKVLQENMSATSDNSSSEKDVSSPPRRIRSNTDAKPKALIGQESAPKPPPPLKGCTCKNPASGPQRRAFLTRHRREHGARSSPDGSVTKSVRDGSRP</sequence>
<feature type="compositionally biased region" description="Low complexity" evidence="2">
    <location>
        <begin position="245"/>
        <end position="256"/>
    </location>
</feature>
<feature type="region of interest" description="Disordered" evidence="2">
    <location>
        <begin position="57"/>
        <end position="95"/>
    </location>
</feature>
<evidence type="ECO:0000256" key="1">
    <source>
        <dbReference type="ARBA" id="ARBA00022468"/>
    </source>
</evidence>
<name>A0A7R9CQD1_TIMPO</name>
<reference evidence="4" key="1">
    <citation type="submission" date="2020-11" db="EMBL/GenBank/DDBJ databases">
        <authorList>
            <person name="Tran Van P."/>
        </authorList>
    </citation>
    <scope>NUCLEOTIDE SEQUENCE</scope>
</reference>
<feature type="compositionally biased region" description="Low complexity" evidence="2">
    <location>
        <begin position="472"/>
        <end position="489"/>
    </location>
</feature>
<feature type="region of interest" description="Disordered" evidence="2">
    <location>
        <begin position="245"/>
        <end position="424"/>
    </location>
</feature>
<organism evidence="4">
    <name type="scientific">Timema poppense</name>
    <name type="common">Walking stick</name>
    <dbReference type="NCBI Taxonomy" id="170557"/>
    <lineage>
        <taxon>Eukaryota</taxon>
        <taxon>Metazoa</taxon>
        <taxon>Ecdysozoa</taxon>
        <taxon>Arthropoda</taxon>
        <taxon>Hexapoda</taxon>
        <taxon>Insecta</taxon>
        <taxon>Pterygota</taxon>
        <taxon>Neoptera</taxon>
        <taxon>Polyneoptera</taxon>
        <taxon>Phasmatodea</taxon>
        <taxon>Timematodea</taxon>
        <taxon>Timematoidea</taxon>
        <taxon>Timematidae</taxon>
        <taxon>Timema</taxon>
    </lineage>
</organism>
<dbReference type="InterPro" id="IPR000331">
    <property type="entry name" value="Rap/Ran_GAP_dom"/>
</dbReference>
<dbReference type="GO" id="GO:0005096">
    <property type="term" value="F:GTPase activator activity"/>
    <property type="evidence" value="ECO:0007669"/>
    <property type="project" value="UniProtKB-KW"/>
</dbReference>
<feature type="compositionally biased region" description="Polar residues" evidence="2">
    <location>
        <begin position="360"/>
        <end position="379"/>
    </location>
</feature>
<keyword evidence="1" id="KW-0343">GTPase activation</keyword>
<dbReference type="GO" id="GO:0051056">
    <property type="term" value="P:regulation of small GTPase mediated signal transduction"/>
    <property type="evidence" value="ECO:0007669"/>
    <property type="project" value="InterPro"/>
</dbReference>
<dbReference type="PANTHER" id="PTHR10063:SF0">
    <property type="entry name" value="TUBERIN"/>
    <property type="match status" value="1"/>
</dbReference>
<feature type="region of interest" description="Disordered" evidence="2">
    <location>
        <begin position="453"/>
        <end position="552"/>
    </location>
</feature>
<dbReference type="GO" id="GO:0033596">
    <property type="term" value="C:TSC1-TSC2 complex"/>
    <property type="evidence" value="ECO:0007669"/>
    <property type="project" value="TreeGrafter"/>
</dbReference>
<dbReference type="GO" id="GO:0032007">
    <property type="term" value="P:negative regulation of TOR signaling"/>
    <property type="evidence" value="ECO:0007669"/>
    <property type="project" value="TreeGrafter"/>
</dbReference>
<dbReference type="Pfam" id="PF02145">
    <property type="entry name" value="Rap_GAP"/>
    <property type="match status" value="1"/>
</dbReference>
<dbReference type="InterPro" id="IPR027107">
    <property type="entry name" value="Tuberin/Ral-act_asu"/>
</dbReference>
<feature type="region of interest" description="Disordered" evidence="2">
    <location>
        <begin position="859"/>
        <end position="948"/>
    </location>
</feature>
<dbReference type="InterPro" id="IPR035974">
    <property type="entry name" value="Rap/Ran-GAP_sf"/>
</dbReference>
<feature type="compositionally biased region" description="Basic and acidic residues" evidence="2">
    <location>
        <begin position="305"/>
        <end position="349"/>
    </location>
</feature>
<feature type="compositionally biased region" description="Polar residues" evidence="2">
    <location>
        <begin position="67"/>
        <end position="78"/>
    </location>
</feature>
<dbReference type="GO" id="GO:0051898">
    <property type="term" value="P:negative regulation of phosphatidylinositol 3-kinase/protein kinase B signal transduction"/>
    <property type="evidence" value="ECO:0007669"/>
    <property type="project" value="TreeGrafter"/>
</dbReference>
<dbReference type="GO" id="GO:0005634">
    <property type="term" value="C:nucleus"/>
    <property type="evidence" value="ECO:0007669"/>
    <property type="project" value="InterPro"/>
</dbReference>
<feature type="compositionally biased region" description="Low complexity" evidence="2">
    <location>
        <begin position="402"/>
        <end position="424"/>
    </location>
</feature>
<evidence type="ECO:0000259" key="3">
    <source>
        <dbReference type="PROSITE" id="PS50085"/>
    </source>
</evidence>
<dbReference type="SUPFAM" id="SSF111347">
    <property type="entry name" value="Rap/Ran-GAP"/>
    <property type="match status" value="2"/>
</dbReference>
<feature type="compositionally biased region" description="Basic and acidic residues" evidence="2">
    <location>
        <begin position="495"/>
        <end position="505"/>
    </location>
</feature>
<dbReference type="GO" id="GO:0030178">
    <property type="term" value="P:negative regulation of Wnt signaling pathway"/>
    <property type="evidence" value="ECO:0007669"/>
    <property type="project" value="TreeGrafter"/>
</dbReference>
<evidence type="ECO:0000313" key="4">
    <source>
        <dbReference type="EMBL" id="CAD7400171.1"/>
    </source>
</evidence>
<dbReference type="GO" id="GO:0046627">
    <property type="term" value="P:negative regulation of insulin receptor signaling pathway"/>
    <property type="evidence" value="ECO:0007669"/>
    <property type="project" value="TreeGrafter"/>
</dbReference>
<dbReference type="PROSITE" id="PS50085">
    <property type="entry name" value="RAPGAP"/>
    <property type="match status" value="1"/>
</dbReference>
<dbReference type="Gene3D" id="3.40.50.11210">
    <property type="entry name" value="Rap/Ran-GAP"/>
    <property type="match status" value="2"/>
</dbReference>
<proteinExistence type="predicted"/>
<gene>
    <name evidence="4" type="ORF">TPSB3V08_LOCUS2508</name>
</gene>
<accession>A0A7R9CQD1</accession>
<dbReference type="AlphaFoldDB" id="A0A7R9CQD1"/>
<protein>
    <recommendedName>
        <fullName evidence="3">Rap-GAP domain-containing protein</fullName>
    </recommendedName>
</protein>
<dbReference type="PANTHER" id="PTHR10063">
    <property type="entry name" value="TUBERIN"/>
    <property type="match status" value="1"/>
</dbReference>